<dbReference type="eggNOG" id="COG0839">
    <property type="taxonomic scope" value="Bacteria"/>
</dbReference>
<dbReference type="GO" id="GO:0008137">
    <property type="term" value="F:NADH dehydrogenase (ubiquinone) activity"/>
    <property type="evidence" value="ECO:0007669"/>
    <property type="project" value="UniProtKB-UniRule"/>
</dbReference>
<gene>
    <name evidence="3" type="primary">nuoJ</name>
    <name evidence="3" type="ORF">CAGGBEG34_200133</name>
</gene>
<dbReference type="Pfam" id="PF00499">
    <property type="entry name" value="Oxidored_q3"/>
    <property type="match status" value="1"/>
</dbReference>
<evidence type="ECO:0000256" key="1">
    <source>
        <dbReference type="ARBA" id="ARBA00005698"/>
    </source>
</evidence>
<dbReference type="PANTHER" id="PTHR33269">
    <property type="entry name" value="NADH-UBIQUINONE OXIDOREDUCTASE CHAIN 6"/>
    <property type="match status" value="1"/>
</dbReference>
<dbReference type="EMBL" id="CAFB01000037">
    <property type="protein sequence ID" value="CCD29129.1"/>
    <property type="molecule type" value="Genomic_DNA"/>
</dbReference>
<dbReference type="PANTHER" id="PTHR33269:SF17">
    <property type="entry name" value="NADH-UBIQUINONE OXIDOREDUCTASE CHAIN 6"/>
    <property type="match status" value="1"/>
</dbReference>
<evidence type="ECO:0000256" key="2">
    <source>
        <dbReference type="RuleBase" id="RU004429"/>
    </source>
</evidence>
<dbReference type="NCBIfam" id="NF005164">
    <property type="entry name" value="PRK06638.1-4"/>
    <property type="match status" value="1"/>
</dbReference>
<comment type="similarity">
    <text evidence="1 2">Belongs to the complex I subunit 6 family.</text>
</comment>
<dbReference type="GO" id="GO:0005886">
    <property type="term" value="C:plasma membrane"/>
    <property type="evidence" value="ECO:0007669"/>
    <property type="project" value="UniProtKB-SubCell"/>
</dbReference>
<dbReference type="Gene3D" id="1.20.120.1200">
    <property type="entry name" value="NADH-ubiquinone/plastoquinone oxidoreductase chain 6, subunit NuoJ"/>
    <property type="match status" value="1"/>
</dbReference>
<comment type="catalytic activity">
    <reaction evidence="2">
        <text>a quinone + NADH + 5 H(+)(in) = a quinol + NAD(+) + 4 H(+)(out)</text>
        <dbReference type="Rhea" id="RHEA:57888"/>
        <dbReference type="ChEBI" id="CHEBI:15378"/>
        <dbReference type="ChEBI" id="CHEBI:24646"/>
        <dbReference type="ChEBI" id="CHEBI:57540"/>
        <dbReference type="ChEBI" id="CHEBI:57945"/>
        <dbReference type="ChEBI" id="CHEBI:132124"/>
    </reaction>
</comment>
<keyword evidence="2" id="KW-0874">Quinone</keyword>
<keyword evidence="2" id="KW-0812">Transmembrane</keyword>
<proteinExistence type="inferred from homology"/>
<dbReference type="AlphaFoldDB" id="G2J8N2"/>
<dbReference type="GO" id="GO:0016491">
    <property type="term" value="F:oxidoreductase activity"/>
    <property type="evidence" value="ECO:0007669"/>
    <property type="project" value="UniProtKB-KW"/>
</dbReference>
<feature type="transmembrane region" description="Helical" evidence="2">
    <location>
        <begin position="6"/>
        <end position="24"/>
    </location>
</feature>
<dbReference type="Proteomes" id="UP000054051">
    <property type="component" value="Unassembled WGS sequence"/>
</dbReference>
<feature type="transmembrane region" description="Helical" evidence="2">
    <location>
        <begin position="91"/>
        <end position="111"/>
    </location>
</feature>
<accession>G2J8N2</accession>
<evidence type="ECO:0000313" key="3">
    <source>
        <dbReference type="EMBL" id="CCD29129.1"/>
    </source>
</evidence>
<dbReference type="InterPro" id="IPR001457">
    <property type="entry name" value="NADH_UbQ/plastoQ_OxRdtase_su6"/>
</dbReference>
<protein>
    <recommendedName>
        <fullName evidence="2">NADH-quinone oxidoreductase subunit J</fullName>
        <ecNumber evidence="2">7.1.1.-</ecNumber>
    </recommendedName>
</protein>
<sequence>MVFSTALFYLFALVLLASASRVIAAPDPVQAALFLVLAFFNAAAVWLLLRAEFLAILLVLVYVGAVMVLFLFVVMMLDIERETRRARFSRAMPAAMIVGGTLMIEAGLVLWRAYRTAPLPVAPATGVSNARALGIVMYTDTVFALEIAGLILLVAVIAALALTLRHGKSHKQPDPAQQIRVRREERIKLVKTASAALQQTDIKN</sequence>
<comment type="function">
    <text evidence="2">NDH-1 shuttles electrons from NADH, via FMN and iron-sulfur (Fe-S) centers, to quinones in the respiratory chain. Couples the redox reaction to proton translocation (for every two electrons transferred, four hydrogen ions are translocated across the cytoplasmic membrane), and thus conserves the redox energy in a proton gradient.</text>
</comment>
<dbReference type="GO" id="GO:0048038">
    <property type="term" value="F:quinone binding"/>
    <property type="evidence" value="ECO:0007669"/>
    <property type="project" value="UniProtKB-UniRule"/>
</dbReference>
<keyword evidence="2" id="KW-1003">Cell membrane</keyword>
<dbReference type="STRING" id="1070319.CAGGBEG34_200133"/>
<comment type="subcellular location">
    <subcellularLocation>
        <location evidence="2">Cell membrane</location>
        <topology evidence="2">Multi-pass membrane protein</topology>
    </subcellularLocation>
</comment>
<keyword evidence="2" id="KW-0472">Membrane</keyword>
<keyword evidence="3" id="KW-0560">Oxidoreductase</keyword>
<dbReference type="EC" id="7.1.1.-" evidence="2"/>
<keyword evidence="4" id="KW-1185">Reference proteome</keyword>
<evidence type="ECO:0000313" key="4">
    <source>
        <dbReference type="Proteomes" id="UP000054051"/>
    </source>
</evidence>
<keyword evidence="2" id="KW-1133">Transmembrane helix</keyword>
<reference evidence="3 4" key="1">
    <citation type="submission" date="2011-08" db="EMBL/GenBank/DDBJ databases">
        <title>The genome of the obligate endobacterium of an arbuscular mycorrhizal fungus reveals an interphylum network of nutritional interactions.</title>
        <authorList>
            <person name="Ghignone S."/>
            <person name="Salvioli A."/>
            <person name="Anca I."/>
            <person name="Lumini E."/>
            <person name="Ortu G."/>
            <person name="Petiti L."/>
            <person name="Cruveiller S."/>
            <person name="Bianciotto V."/>
            <person name="Piffanelli P."/>
            <person name="Lanfranco L."/>
            <person name="Bonfante P."/>
        </authorList>
    </citation>
    <scope>NUCLEOTIDE SEQUENCE [LARGE SCALE GENOMIC DNA]</scope>
    <source>
        <strain evidence="3 4">BEG34</strain>
    </source>
</reference>
<feature type="transmembrane region" description="Helical" evidence="2">
    <location>
        <begin position="142"/>
        <end position="164"/>
    </location>
</feature>
<dbReference type="RefSeq" id="WP_006682366.1">
    <property type="nucleotide sequence ID" value="NZ_CAFB01000037.1"/>
</dbReference>
<name>G2J8N2_9BURK</name>
<keyword evidence="2" id="KW-0520">NAD</keyword>
<dbReference type="OrthoDB" id="5295927at2"/>
<feature type="transmembrane region" description="Helical" evidence="2">
    <location>
        <begin position="55"/>
        <end position="79"/>
    </location>
</feature>
<comment type="caution">
    <text evidence="3">The sequence shown here is derived from an EMBL/GenBank/DDBJ whole genome shotgun (WGS) entry which is preliminary data.</text>
</comment>
<dbReference type="InterPro" id="IPR042106">
    <property type="entry name" value="Nuo/plastoQ_OxRdtase_6_NuoJ"/>
</dbReference>
<organism evidence="3 4">
    <name type="scientific">Candidatus Glomeribacter gigasporarum BEG34</name>
    <dbReference type="NCBI Taxonomy" id="1070319"/>
    <lineage>
        <taxon>Bacteria</taxon>
        <taxon>Pseudomonadati</taxon>
        <taxon>Pseudomonadota</taxon>
        <taxon>Betaproteobacteria</taxon>
        <taxon>Burkholderiales</taxon>
        <taxon>Burkholderiaceae</taxon>
        <taxon>Candidatus Glomeribacter</taxon>
    </lineage>
</organism>
<feature type="transmembrane region" description="Helical" evidence="2">
    <location>
        <begin position="31"/>
        <end position="49"/>
    </location>
</feature>